<dbReference type="EMBL" id="VOWJ01000023">
    <property type="protein sequence ID" value="TXE88199.1"/>
    <property type="molecule type" value="Genomic_DNA"/>
</dbReference>
<evidence type="ECO:0000313" key="4">
    <source>
        <dbReference type="Proteomes" id="UP000321629"/>
    </source>
</evidence>
<organism evidence="3 4">
    <name type="scientific">Campylobacter volucris</name>
    <dbReference type="NCBI Taxonomy" id="1031542"/>
    <lineage>
        <taxon>Bacteria</taxon>
        <taxon>Pseudomonadati</taxon>
        <taxon>Campylobacterota</taxon>
        <taxon>Epsilonproteobacteria</taxon>
        <taxon>Campylobacterales</taxon>
        <taxon>Campylobacteraceae</taxon>
        <taxon>Campylobacter</taxon>
    </lineage>
</organism>
<sequence length="211" mass="24853">MKTKILISSLIFTSFLFAMDSHHQHHGSLKNKNHQSVSTQIMDKMHEEMMKNPLVQTNDIERDYLTNMIPHHQGAIDSSKLLLQHTKSEEMKKIATNIINAQEKEIQEFKEILEKNLYKKTQLSEEEYKKFVQEEKELMQKMMLLMGAVKESKNINKDFLEGMIAHHQGAVDASKQILFYSKDKTIREIAKKIILDQEKEIREFTQLLKYM</sequence>
<name>A0A5C7E090_9BACT</name>
<feature type="signal peptide" evidence="1">
    <location>
        <begin position="1"/>
        <end position="18"/>
    </location>
</feature>
<evidence type="ECO:0000259" key="2">
    <source>
        <dbReference type="Pfam" id="PF03713"/>
    </source>
</evidence>
<dbReference type="InterPro" id="IPR005183">
    <property type="entry name" value="DUF305_CopM-like"/>
</dbReference>
<gene>
    <name evidence="3" type="ORF">FPD38_04895</name>
</gene>
<keyword evidence="1" id="KW-0732">Signal</keyword>
<dbReference type="InterPro" id="IPR012347">
    <property type="entry name" value="Ferritin-like"/>
</dbReference>
<feature type="domain" description="DUF305" evidence="2">
    <location>
        <begin position="62"/>
        <end position="208"/>
    </location>
</feature>
<dbReference type="PANTHER" id="PTHR36933:SF1">
    <property type="entry name" value="SLL0788 PROTEIN"/>
    <property type="match status" value="1"/>
</dbReference>
<reference evidence="3 4" key="1">
    <citation type="submission" date="2019-07" db="EMBL/GenBank/DDBJ databases">
        <title>Rapid identification of Enteric Bacteria from Whole Genome Sequences (WGS) using Average Nucleotide Identity (ANI).</title>
        <authorList>
            <person name="Lane C."/>
        </authorList>
    </citation>
    <scope>NUCLEOTIDE SEQUENCE [LARGE SCALE GENOMIC DNA]</scope>
    <source>
        <strain evidence="3 4">2016D-0084</strain>
    </source>
</reference>
<evidence type="ECO:0000313" key="3">
    <source>
        <dbReference type="EMBL" id="TXE88199.1"/>
    </source>
</evidence>
<accession>A0A5C7E090</accession>
<feature type="chain" id="PRO_5022776992" evidence="1">
    <location>
        <begin position="19"/>
        <end position="211"/>
    </location>
</feature>
<dbReference type="AlphaFoldDB" id="A0A5C7E090"/>
<dbReference type="Proteomes" id="UP000321629">
    <property type="component" value="Unassembled WGS sequence"/>
</dbReference>
<protein>
    <submittedName>
        <fullName evidence="3">DUF305 domain-containing protein</fullName>
    </submittedName>
</protein>
<comment type="caution">
    <text evidence="3">The sequence shown here is derived from an EMBL/GenBank/DDBJ whole genome shotgun (WGS) entry which is preliminary data.</text>
</comment>
<proteinExistence type="predicted"/>
<dbReference type="Pfam" id="PF03713">
    <property type="entry name" value="DUF305"/>
    <property type="match status" value="1"/>
</dbReference>
<dbReference type="Gene3D" id="1.20.1260.10">
    <property type="match status" value="2"/>
</dbReference>
<evidence type="ECO:0000256" key="1">
    <source>
        <dbReference type="SAM" id="SignalP"/>
    </source>
</evidence>
<dbReference type="PANTHER" id="PTHR36933">
    <property type="entry name" value="SLL0788 PROTEIN"/>
    <property type="match status" value="1"/>
</dbReference>